<dbReference type="InterPro" id="IPR031330">
    <property type="entry name" value="Gly_Hdrlase_35_cat"/>
</dbReference>
<keyword evidence="9" id="KW-0812">Transmembrane</keyword>
<dbReference type="InterPro" id="IPR025300">
    <property type="entry name" value="BetaGal_jelly_roll_dom"/>
</dbReference>
<evidence type="ECO:0000256" key="3">
    <source>
        <dbReference type="ARBA" id="ARBA00012756"/>
    </source>
</evidence>
<dbReference type="Pfam" id="PF13364">
    <property type="entry name" value="BetaGal_ABD2"/>
    <property type="match status" value="1"/>
</dbReference>
<dbReference type="Gene3D" id="3.20.20.80">
    <property type="entry name" value="Glycosidases"/>
    <property type="match status" value="1"/>
</dbReference>
<organism evidence="11 12">
    <name type="scientific">Ignisphaera cupida</name>
    <dbReference type="NCBI Taxonomy" id="3050454"/>
    <lineage>
        <taxon>Archaea</taxon>
        <taxon>Thermoproteota</taxon>
        <taxon>Thermoprotei</taxon>
        <taxon>Desulfurococcales</taxon>
        <taxon>Desulfurococcaceae</taxon>
        <taxon>Ignisphaera</taxon>
    </lineage>
</organism>
<comment type="similarity">
    <text evidence="2 8">Belongs to the glycosyl hydrolase 35 family.</text>
</comment>
<dbReference type="Gene3D" id="2.102.20.10">
    <property type="entry name" value="Beta-galactosidase, domain 2"/>
    <property type="match status" value="1"/>
</dbReference>
<evidence type="ECO:0000256" key="8">
    <source>
        <dbReference type="RuleBase" id="RU003679"/>
    </source>
</evidence>
<dbReference type="InterPro" id="IPR008979">
    <property type="entry name" value="Galactose-bd-like_sf"/>
</dbReference>
<dbReference type="SUPFAM" id="SSF51445">
    <property type="entry name" value="(Trans)glycosidases"/>
    <property type="match status" value="1"/>
</dbReference>
<keyword evidence="9" id="KW-0472">Membrane</keyword>
<dbReference type="GO" id="GO:0004565">
    <property type="term" value="F:beta-galactosidase activity"/>
    <property type="evidence" value="ECO:0007669"/>
    <property type="project" value="UniProtKB-EC"/>
</dbReference>
<feature type="domain" description="Beta-galactosidase" evidence="10">
    <location>
        <begin position="373"/>
        <end position="547"/>
    </location>
</feature>
<dbReference type="RefSeq" id="WP_285274433.1">
    <property type="nucleotide sequence ID" value="NZ_JASNVW010000008.1"/>
</dbReference>
<dbReference type="Gene3D" id="2.60.120.260">
    <property type="entry name" value="Galactose-binding domain-like"/>
    <property type="match status" value="1"/>
</dbReference>
<name>A0ABD4Z9R2_9CREN</name>
<comment type="catalytic activity">
    <reaction evidence="1">
        <text>Hydrolysis of terminal non-reducing beta-D-galactose residues in beta-D-galactosides.</text>
        <dbReference type="EC" id="3.2.1.23"/>
    </reaction>
</comment>
<keyword evidence="9" id="KW-1133">Transmembrane helix</keyword>
<dbReference type="PRINTS" id="PR00742">
    <property type="entry name" value="GLHYDRLASE35"/>
</dbReference>
<keyword evidence="5 11" id="KW-0378">Hydrolase</keyword>
<dbReference type="Pfam" id="PF10435">
    <property type="entry name" value="BetaGal_dom2"/>
    <property type="match status" value="1"/>
</dbReference>
<evidence type="ECO:0000256" key="5">
    <source>
        <dbReference type="ARBA" id="ARBA00022801"/>
    </source>
</evidence>
<reference evidence="11 12" key="1">
    <citation type="submission" date="2023-05" db="EMBL/GenBank/DDBJ databases">
        <title>A new hyperthermophilic archaea 'Ignisphaera cupida' sp. nov. and description of the family 'Ignisphaeraceae' fam. nov.</title>
        <authorList>
            <person name="Podosokorskaya O.A."/>
            <person name="Elcheninov A.G."/>
            <person name="Klukina A."/>
            <person name="Merkel A.Y."/>
        </authorList>
    </citation>
    <scope>NUCLEOTIDE SEQUENCE [LARGE SCALE GENOMIC DNA]</scope>
    <source>
        <strain evidence="11 12">4213-co</strain>
    </source>
</reference>
<evidence type="ECO:0000256" key="4">
    <source>
        <dbReference type="ARBA" id="ARBA00022729"/>
    </source>
</evidence>
<comment type="caution">
    <text evidence="11">The sequence shown here is derived from an EMBL/GenBank/DDBJ whole genome shotgun (WGS) entry which is preliminary data.</text>
</comment>
<dbReference type="SUPFAM" id="SSF51011">
    <property type="entry name" value="Glycosyl hydrolase domain"/>
    <property type="match status" value="1"/>
</dbReference>
<keyword evidence="7 11" id="KW-0326">Glycosidase</keyword>
<proteinExistence type="inferred from homology"/>
<evidence type="ECO:0000313" key="11">
    <source>
        <dbReference type="EMBL" id="MDK6029449.1"/>
    </source>
</evidence>
<evidence type="ECO:0000259" key="10">
    <source>
        <dbReference type="SMART" id="SM01029"/>
    </source>
</evidence>
<dbReference type="InterPro" id="IPR018954">
    <property type="entry name" value="Betagal_dom2"/>
</dbReference>
<dbReference type="SMART" id="SM01029">
    <property type="entry name" value="BetaGal_dom2"/>
    <property type="match status" value="1"/>
</dbReference>
<gene>
    <name evidence="11" type="ORF">QPL79_08740</name>
</gene>
<dbReference type="EMBL" id="JASNVW010000008">
    <property type="protein sequence ID" value="MDK6029449.1"/>
    <property type="molecule type" value="Genomic_DNA"/>
</dbReference>
<dbReference type="InterPro" id="IPR001944">
    <property type="entry name" value="Glycoside_Hdrlase_35"/>
</dbReference>
<dbReference type="SUPFAM" id="SSF49785">
    <property type="entry name" value="Galactose-binding domain-like"/>
    <property type="match status" value="2"/>
</dbReference>
<dbReference type="InterPro" id="IPR037110">
    <property type="entry name" value="Betagal_dom2_sf"/>
</dbReference>
<evidence type="ECO:0000256" key="9">
    <source>
        <dbReference type="SAM" id="Phobius"/>
    </source>
</evidence>
<keyword evidence="6" id="KW-0325">Glycoprotein</keyword>
<evidence type="ECO:0000313" key="12">
    <source>
        <dbReference type="Proteomes" id="UP001529235"/>
    </source>
</evidence>
<dbReference type="Pfam" id="PF01301">
    <property type="entry name" value="Glyco_hydro_35"/>
    <property type="match status" value="1"/>
</dbReference>
<protein>
    <recommendedName>
        <fullName evidence="3">beta-galactosidase</fullName>
        <ecNumber evidence="3">3.2.1.23</ecNumber>
    </recommendedName>
</protein>
<evidence type="ECO:0000256" key="1">
    <source>
        <dbReference type="ARBA" id="ARBA00001412"/>
    </source>
</evidence>
<dbReference type="EC" id="3.2.1.23" evidence="3"/>
<dbReference type="InterPro" id="IPR017853">
    <property type="entry name" value="GH"/>
</dbReference>
<dbReference type="Proteomes" id="UP001529235">
    <property type="component" value="Unassembled WGS sequence"/>
</dbReference>
<evidence type="ECO:0000256" key="6">
    <source>
        <dbReference type="ARBA" id="ARBA00023180"/>
    </source>
</evidence>
<evidence type="ECO:0000256" key="7">
    <source>
        <dbReference type="ARBA" id="ARBA00023295"/>
    </source>
</evidence>
<keyword evidence="12" id="KW-1185">Reference proteome</keyword>
<feature type="transmembrane region" description="Helical" evidence="9">
    <location>
        <begin position="12"/>
        <end position="30"/>
    </location>
</feature>
<dbReference type="PANTHER" id="PTHR23421">
    <property type="entry name" value="BETA-GALACTOSIDASE RELATED"/>
    <property type="match status" value="1"/>
</dbReference>
<sequence length="1040" mass="118009">MKLDMNTKKLIYVSLLFTLLIAVILGYVFVSYRRGPMGVGYEDSFFTVNGKRAYFMCGEVHYFRVPKGLWFDRLLKARRAGLNCIASYIAWNWHEPVENLVIFNDSLPPSPYESNAFSRDLESYIKLVQSLGMYFIARPGPYICSEWDSGAHPNWLYTKNVILRSLDENYIKYSEKWYSTVLPIISRYTVPRGGSVALLQIENEYFWGDTKFLMKLYEIARKYVNDIPIITNEDWYVEGTPIINTIDDYPSPWDVKGFDNKIKNYLKMQKGMPKMFMELEGGWFSTFGAPLPTNRGSFPAEWTEVLLKTAFGMGINGISIYMYHGGTNPGYYTGKYITTTYDYEAAIREWGELSKRYYTIKRFAYFVKTFNDFITKTKPVENGARATVSGVDVFTRVGDDGFALVVLRNLDQYPKLAKVVYGGREYPKQNVVRIPARNAKIMLINFEVRGTPFTIAYTSSEPLMIASFEKRSVLIVYGDSLEIGEMLVVSKEPIDAAFVRDVHVLKESNNSIVLSYVHGESDRIAILRSGDYELYIIAVSRSRADRTWYLDDVAPPVILVSNTYFVGAAVRTENSLSIELELDNASCGPLLIISPKPISKIVSGNREFSVANVYGILYESTIDTALCTGFEEPLISVDSMWRVAREEIPKTWVSIEPGKPLEYYNMLFNGYSIYEIEFNLSRDDLKELKNGFMYISYFNDYATAMVNGVPLASDYHSIEVDASTALKEGVNKLHIVLESMGHTNDGIVYIPNGVVGMVYLGKVAEIPLTQWLYAEYRPPYGKDFSMSMYLHNPEDLKKLIESGKILEKAISVDALTRGGGVYIKKFSIDKKIGRYILDLGKAIYANYYPRALLFVNKKFVGIYTGPVDITNYLVEGENEVVIAIEWGPALYPSIKIYQKVVNGSWKVKYGTQGLDEKWFSENFNDSSWNSSTLPITFVNKQGDIVWIRGKVHIEPSNAVAPLKLVIRASGVRALIYFNGQFIGRYADEGPQTEFYIPETLIKKGSNTIAIMLHIISSKASVDGISIEPYYVHAKTIAILK</sequence>
<evidence type="ECO:0000256" key="2">
    <source>
        <dbReference type="ARBA" id="ARBA00009809"/>
    </source>
</evidence>
<dbReference type="AlphaFoldDB" id="A0ABD4Z9R2"/>
<keyword evidence="4" id="KW-0732">Signal</keyword>
<accession>A0ABD4Z9R2</accession>